<organism evidence="1 2">
    <name type="scientific">Mycobacteroides abscessus 1948</name>
    <dbReference type="NCBI Taxonomy" id="1299323"/>
    <lineage>
        <taxon>Bacteria</taxon>
        <taxon>Bacillati</taxon>
        <taxon>Actinomycetota</taxon>
        <taxon>Actinomycetes</taxon>
        <taxon>Mycobacteriales</taxon>
        <taxon>Mycobacteriaceae</taxon>
        <taxon>Mycobacteroides</taxon>
        <taxon>Mycobacteroides abscessus</taxon>
    </lineage>
</organism>
<dbReference type="AlphaFoldDB" id="A0A829QNY8"/>
<gene>
    <name evidence="1" type="ORF">I542_4434</name>
</gene>
<dbReference type="EMBL" id="JAOH01000002">
    <property type="protein sequence ID" value="EUA64266.1"/>
    <property type="molecule type" value="Genomic_DNA"/>
</dbReference>
<reference evidence="1 2" key="1">
    <citation type="submission" date="2013-12" db="EMBL/GenBank/DDBJ databases">
        <authorList>
            <person name="Zelazny A."/>
            <person name="Olivier K."/>
            <person name="Holland S."/>
            <person name="Lenaerts A."/>
            <person name="Ordway D."/>
            <person name="DeGroote M.A."/>
            <person name="Parker T."/>
            <person name="Sizemore C."/>
            <person name="Tallon L.J."/>
            <person name="Sadzewicz L.K."/>
            <person name="Sengamalay N."/>
            <person name="Fraser C.M."/>
            <person name="Hine E."/>
            <person name="Shefchek K.A."/>
            <person name="Das S.P."/>
            <person name="Tettelin H."/>
        </authorList>
    </citation>
    <scope>NUCLEOTIDE SEQUENCE [LARGE SCALE GENOMIC DNA]</scope>
    <source>
        <strain evidence="1 2">1948</strain>
    </source>
</reference>
<sequence length="51" mass="5989">MALQQCPYGHTINTSQDRVQGMCRTCRRERDRRRLSDQRRAAQIVSAMEAH</sequence>
<evidence type="ECO:0000313" key="1">
    <source>
        <dbReference type="EMBL" id="EUA64266.1"/>
    </source>
</evidence>
<name>A0A829QNY8_9MYCO</name>
<proteinExistence type="predicted"/>
<accession>A0A829QNY8</accession>
<protein>
    <submittedName>
        <fullName evidence="1">Uncharacterized protein</fullName>
    </submittedName>
</protein>
<dbReference type="Proteomes" id="UP000021210">
    <property type="component" value="Unassembled WGS sequence"/>
</dbReference>
<evidence type="ECO:0000313" key="2">
    <source>
        <dbReference type="Proteomes" id="UP000021210"/>
    </source>
</evidence>
<comment type="caution">
    <text evidence="1">The sequence shown here is derived from an EMBL/GenBank/DDBJ whole genome shotgun (WGS) entry which is preliminary data.</text>
</comment>